<gene>
    <name evidence="1" type="ORF">PHYEVI_LOCUS2796</name>
</gene>
<keyword evidence="2" id="KW-1185">Reference proteome</keyword>
<protein>
    <submittedName>
        <fullName evidence="1">Uncharacterized protein</fullName>
    </submittedName>
</protein>
<accession>A0A9N9XNY7</accession>
<name>A0A9N9XNY7_PHYSR</name>
<dbReference type="Proteomes" id="UP001153712">
    <property type="component" value="Chromosome 12"/>
</dbReference>
<dbReference type="EMBL" id="OU900105">
    <property type="protein sequence ID" value="CAG9856373.1"/>
    <property type="molecule type" value="Genomic_DNA"/>
</dbReference>
<evidence type="ECO:0000313" key="1">
    <source>
        <dbReference type="EMBL" id="CAG9856373.1"/>
    </source>
</evidence>
<sequence length="32" mass="3436">MSKKLIKGVVKLGKIGAAVFLCVTGLEMIREC</sequence>
<organism evidence="1 2">
    <name type="scientific">Phyllotreta striolata</name>
    <name type="common">Striped flea beetle</name>
    <name type="synonym">Crioceris striolata</name>
    <dbReference type="NCBI Taxonomy" id="444603"/>
    <lineage>
        <taxon>Eukaryota</taxon>
        <taxon>Metazoa</taxon>
        <taxon>Ecdysozoa</taxon>
        <taxon>Arthropoda</taxon>
        <taxon>Hexapoda</taxon>
        <taxon>Insecta</taxon>
        <taxon>Pterygota</taxon>
        <taxon>Neoptera</taxon>
        <taxon>Endopterygota</taxon>
        <taxon>Coleoptera</taxon>
        <taxon>Polyphaga</taxon>
        <taxon>Cucujiformia</taxon>
        <taxon>Chrysomeloidea</taxon>
        <taxon>Chrysomelidae</taxon>
        <taxon>Galerucinae</taxon>
        <taxon>Alticini</taxon>
        <taxon>Phyllotreta</taxon>
    </lineage>
</organism>
<dbReference type="AlphaFoldDB" id="A0A9N9XNY7"/>
<reference evidence="1" key="1">
    <citation type="submission" date="2022-01" db="EMBL/GenBank/DDBJ databases">
        <authorList>
            <person name="King R."/>
        </authorList>
    </citation>
    <scope>NUCLEOTIDE SEQUENCE</scope>
</reference>
<evidence type="ECO:0000313" key="2">
    <source>
        <dbReference type="Proteomes" id="UP001153712"/>
    </source>
</evidence>
<proteinExistence type="predicted"/>